<gene>
    <name evidence="6" type="ORF">VE01_03167</name>
</gene>
<dbReference type="EMBL" id="KV460217">
    <property type="protein sequence ID" value="OBT98361.1"/>
    <property type="molecule type" value="Genomic_DNA"/>
</dbReference>
<sequence length="205" mass="22782">MATEAVESLSSSLSTTTISPGRRPYTGSCHCGRTKYITYLTLPPPIISANPPSPSSTIRIRKCNCSTCQKMSYFHVRLMDEPNDFLLLSPLNPTDGGLSDYTCFKGAIHWYFCSKCGVRCFAFAGEGVVREVEVEGKVQEVWTADPEKWGKGKVAYLSVNAATLDNNQEGLDLTEWTEKGWISYIDWKNNADEARMGKPHEGGMY</sequence>
<dbReference type="SUPFAM" id="SSF51316">
    <property type="entry name" value="Mss4-like"/>
    <property type="match status" value="1"/>
</dbReference>
<name>A0A1B8GRB4_9PEZI</name>
<keyword evidence="7" id="KW-1185">Reference proteome</keyword>
<dbReference type="InterPro" id="IPR011057">
    <property type="entry name" value="Mss4-like_sf"/>
</dbReference>
<evidence type="ECO:0000313" key="7">
    <source>
        <dbReference type="Proteomes" id="UP000091956"/>
    </source>
</evidence>
<evidence type="ECO:0000256" key="4">
    <source>
        <dbReference type="SAM" id="MobiDB-lite"/>
    </source>
</evidence>
<dbReference type="STRING" id="342668.A0A1B8GRB4"/>
<feature type="domain" description="CENP-V/GFA" evidence="5">
    <location>
        <begin position="25"/>
        <end position="177"/>
    </location>
</feature>
<dbReference type="PANTHER" id="PTHR28620:SF1">
    <property type="entry name" value="CENP-V_GFA DOMAIN-CONTAINING PROTEIN"/>
    <property type="match status" value="1"/>
</dbReference>
<keyword evidence="2" id="KW-0479">Metal-binding</keyword>
<evidence type="ECO:0000259" key="5">
    <source>
        <dbReference type="PROSITE" id="PS51891"/>
    </source>
</evidence>
<dbReference type="OrthoDB" id="3930719at2759"/>
<comment type="similarity">
    <text evidence="1">Belongs to the Gfa family.</text>
</comment>
<reference evidence="6 7" key="1">
    <citation type="submission" date="2016-03" db="EMBL/GenBank/DDBJ databases">
        <title>Comparative genomics of Pseudogymnoascus destructans, the fungus causing white-nose syndrome of bats.</title>
        <authorList>
            <person name="Palmer J.M."/>
            <person name="Drees K.P."/>
            <person name="Foster J.T."/>
            <person name="Lindner D.L."/>
        </authorList>
    </citation>
    <scope>NUCLEOTIDE SEQUENCE [LARGE SCALE GENOMIC DNA]</scope>
    <source>
        <strain evidence="6 7">UAMH 10579</strain>
    </source>
</reference>
<dbReference type="GO" id="GO:0046872">
    <property type="term" value="F:metal ion binding"/>
    <property type="evidence" value="ECO:0007669"/>
    <property type="project" value="UniProtKB-KW"/>
</dbReference>
<organism evidence="6 7">
    <name type="scientific">Pseudogymnoascus verrucosus</name>
    <dbReference type="NCBI Taxonomy" id="342668"/>
    <lineage>
        <taxon>Eukaryota</taxon>
        <taxon>Fungi</taxon>
        <taxon>Dikarya</taxon>
        <taxon>Ascomycota</taxon>
        <taxon>Pezizomycotina</taxon>
        <taxon>Leotiomycetes</taxon>
        <taxon>Thelebolales</taxon>
        <taxon>Thelebolaceae</taxon>
        <taxon>Pseudogymnoascus</taxon>
    </lineage>
</organism>
<dbReference type="InterPro" id="IPR052355">
    <property type="entry name" value="CENP-V-like"/>
</dbReference>
<dbReference type="InterPro" id="IPR006913">
    <property type="entry name" value="CENP-V/GFA"/>
</dbReference>
<feature type="compositionally biased region" description="Low complexity" evidence="4">
    <location>
        <begin position="8"/>
        <end position="19"/>
    </location>
</feature>
<dbReference type="Proteomes" id="UP000091956">
    <property type="component" value="Unassembled WGS sequence"/>
</dbReference>
<evidence type="ECO:0000256" key="3">
    <source>
        <dbReference type="ARBA" id="ARBA00022833"/>
    </source>
</evidence>
<dbReference type="GO" id="GO:0016846">
    <property type="term" value="F:carbon-sulfur lyase activity"/>
    <property type="evidence" value="ECO:0007669"/>
    <property type="project" value="InterPro"/>
</dbReference>
<dbReference type="AlphaFoldDB" id="A0A1B8GRB4"/>
<reference evidence="7" key="2">
    <citation type="journal article" date="2018" name="Nat. Commun.">
        <title>Extreme sensitivity to ultraviolet light in the fungal pathogen causing white-nose syndrome of bats.</title>
        <authorList>
            <person name="Palmer J.M."/>
            <person name="Drees K.P."/>
            <person name="Foster J.T."/>
            <person name="Lindner D.L."/>
        </authorList>
    </citation>
    <scope>NUCLEOTIDE SEQUENCE [LARGE SCALE GENOMIC DNA]</scope>
    <source>
        <strain evidence="7">UAMH 10579</strain>
    </source>
</reference>
<feature type="region of interest" description="Disordered" evidence="4">
    <location>
        <begin position="1"/>
        <end position="20"/>
    </location>
</feature>
<keyword evidence="3" id="KW-0862">Zinc</keyword>
<dbReference type="Gene3D" id="2.170.150.70">
    <property type="match status" value="1"/>
</dbReference>
<dbReference type="PROSITE" id="PS51891">
    <property type="entry name" value="CENP_V_GFA"/>
    <property type="match status" value="1"/>
</dbReference>
<evidence type="ECO:0000256" key="1">
    <source>
        <dbReference type="ARBA" id="ARBA00005495"/>
    </source>
</evidence>
<accession>A0A1B8GRB4</accession>
<dbReference type="PANTHER" id="PTHR28620">
    <property type="entry name" value="CENTROMERE PROTEIN V"/>
    <property type="match status" value="1"/>
</dbReference>
<evidence type="ECO:0000313" key="6">
    <source>
        <dbReference type="EMBL" id="OBT98361.1"/>
    </source>
</evidence>
<protein>
    <recommendedName>
        <fullName evidence="5">CENP-V/GFA domain-containing protein</fullName>
    </recommendedName>
</protein>
<evidence type="ECO:0000256" key="2">
    <source>
        <dbReference type="ARBA" id="ARBA00022723"/>
    </source>
</evidence>
<proteinExistence type="inferred from homology"/>
<dbReference type="GeneID" id="28836553"/>
<dbReference type="RefSeq" id="XP_018132094.1">
    <property type="nucleotide sequence ID" value="XM_018272665.2"/>
</dbReference>